<accession>A0A1H8U6D3</accession>
<protein>
    <submittedName>
        <fullName evidence="2">Uncharacterized protein</fullName>
    </submittedName>
</protein>
<gene>
    <name evidence="2" type="ORF">SAMN05444123_106299</name>
</gene>
<reference evidence="3" key="1">
    <citation type="submission" date="2016-10" db="EMBL/GenBank/DDBJ databases">
        <authorList>
            <person name="Varghese N."/>
            <person name="Submissions S."/>
        </authorList>
    </citation>
    <scope>NUCLEOTIDE SEQUENCE [LARGE SCALE GENOMIC DNA]</scope>
    <source>
        <strain evidence="3">DSM 123</strain>
    </source>
</reference>
<evidence type="ECO:0000256" key="1">
    <source>
        <dbReference type="SAM" id="MobiDB-lite"/>
    </source>
</evidence>
<dbReference type="AlphaFoldDB" id="A0A1H8U6D3"/>
<dbReference type="Proteomes" id="UP000199615">
    <property type="component" value="Unassembled WGS sequence"/>
</dbReference>
<name>A0A1H8U6D3_9BRAD</name>
<sequence>MVQTRPVALSGLSDAAHSLIRMTPERAGGRAATIDEAPARTRVPPSNDFWGMRGRVR</sequence>
<feature type="region of interest" description="Disordered" evidence="1">
    <location>
        <begin position="24"/>
        <end position="57"/>
    </location>
</feature>
<organism evidence="2 3">
    <name type="scientific">Rhodopseudomonas pseudopalustris</name>
    <dbReference type="NCBI Taxonomy" id="1513892"/>
    <lineage>
        <taxon>Bacteria</taxon>
        <taxon>Pseudomonadati</taxon>
        <taxon>Pseudomonadota</taxon>
        <taxon>Alphaproteobacteria</taxon>
        <taxon>Hyphomicrobiales</taxon>
        <taxon>Nitrobacteraceae</taxon>
        <taxon>Rhodopseudomonas</taxon>
    </lineage>
</organism>
<evidence type="ECO:0000313" key="2">
    <source>
        <dbReference type="EMBL" id="SEO98404.1"/>
    </source>
</evidence>
<dbReference type="EMBL" id="FODT01000006">
    <property type="protein sequence ID" value="SEO98404.1"/>
    <property type="molecule type" value="Genomic_DNA"/>
</dbReference>
<proteinExistence type="predicted"/>
<keyword evidence="3" id="KW-1185">Reference proteome</keyword>
<evidence type="ECO:0000313" key="3">
    <source>
        <dbReference type="Proteomes" id="UP000199615"/>
    </source>
</evidence>